<dbReference type="Pfam" id="PF10536">
    <property type="entry name" value="PMD"/>
    <property type="match status" value="1"/>
</dbReference>
<feature type="compositionally biased region" description="Low complexity" evidence="1">
    <location>
        <begin position="1300"/>
        <end position="1318"/>
    </location>
</feature>
<name>A0ABR2FKI2_9ROSI</name>
<feature type="region of interest" description="Disordered" evidence="1">
    <location>
        <begin position="1254"/>
        <end position="1327"/>
    </location>
</feature>
<sequence length="1408" mass="152321">MGRHKIHESTFDVVENAENLLPDKFRFHPAVKKKLRETGFDNLLKLTRPSRRNLSFLKAVADRYNVEERCFLFGKNNSVKLFMGLGDVLRITGLPVVGLPVTVNEKEKNSKDLCIEFFGTDRCPRLGAISPTWLREKYGQLDEGAVLEGKELDHHVQAAVLYILGSIVVPTSANLVSPYYLLFLREIENIKTYAWGAAMLAILHRTLEKYKLKKISTISGNFHFLTVFILEHIPWVASCLLHPDCKIISPDVIDEDKKYRPNVFPLQVGWHERLYCASLRHKLHPAFSVFHNYFKKLKPADVEWTPYKRLPENFLPSPYDSQVCMERALTFLICMEKAILHDPAVSEQKQLLASCCLQSQKKHLCDIACQKQKARGGLKEDWTTELKDFLKAWAEGPQFLYTAEPETAPSEVREGGSGQRENEGTSPNENDQQDGVLCTMSRESALREPSSVMVTANANSLPDASSDVHGGCFANLSKVDGPVPLREPVVANSGAGPENLVSAAALSSEEIPNGAALNNFDGEVHLGATNTLSSREGCESLPSLLVPSSDEVPGGTTSNTADRELLLSRPEAICSTDDQGNIMSANRSFEKQIPGEATLNVPDEETPKSISEIATSCDGMDNTICTKSSASKEQMHDTAACSMHAKEVSLTELETAPSEVLEGGSGQRENDGTSPNENEQQDGELCTMSRESALRESSSDLVTTNANSLPDASSEVHGGCFADLSKVDGPVPLREPVVANSGAGPENLVSAEALSSEEIPNGSALNNFDGEVHLGATKTLSSREGYESLPSLLVPSSEVPGGTTSNTADRELPLSRREATCSTEDQGNIMSANRSFEKQIPGEATLNVPDEETPKSISEIATSCDGMDNSICTKLSASKEQMHDTAACLMRAKEVSLAEPETAPSEVLKGGSGQRENDGTSPNEIGQQDGVVCTMSRESALREPSSDMVAANADSLPYASSEVNAGCFANNEMQNASQAAETSPINGAIDVTCNVSYSDVTVVELSKQMQQLRSFDLPSVSAVENQSNSEGQTAIQSTQVPRQPVANHIELSNQDVLQPLDSPIDGVIDGLVSQASETRTSPVAFVSNGLPLWTAPAITSRTPMISHDDPLQNEMKRIMKVKEQTTKIHEDTKLQLKLECDKEIGKVVSQIRRQYDVKIKEKEAEFLLHKEELDVNISNVLLNKNLAEAFRSICMDNRASGSAGAHQAAFQLSSQQMVQQPSTASGFPSTGSVSRMQTVSPAVVNAETSGSPLQVVNPSALFSGTPTRPPRISTISSSTVNPQIGTEIRAPAPHLQPFRPSSSISPSSLPLHSSGMSSQQAHHNHPAASLSLCQSYVNSLGHRQASTTGQSGRNQSGASAITPAFLLSDCSSRLATRFHQESHVPSSRSYSSQSSRGATDIVCLSDDD</sequence>
<dbReference type="InterPro" id="IPR039322">
    <property type="entry name" value="MOM1"/>
</dbReference>
<feature type="region of interest" description="Disordered" evidence="1">
    <location>
        <begin position="1380"/>
        <end position="1408"/>
    </location>
</feature>
<organism evidence="3 4">
    <name type="scientific">Hibiscus sabdariffa</name>
    <name type="common">roselle</name>
    <dbReference type="NCBI Taxonomy" id="183260"/>
    <lineage>
        <taxon>Eukaryota</taxon>
        <taxon>Viridiplantae</taxon>
        <taxon>Streptophyta</taxon>
        <taxon>Embryophyta</taxon>
        <taxon>Tracheophyta</taxon>
        <taxon>Spermatophyta</taxon>
        <taxon>Magnoliopsida</taxon>
        <taxon>eudicotyledons</taxon>
        <taxon>Gunneridae</taxon>
        <taxon>Pentapetalae</taxon>
        <taxon>rosids</taxon>
        <taxon>malvids</taxon>
        <taxon>Malvales</taxon>
        <taxon>Malvaceae</taxon>
        <taxon>Malvoideae</taxon>
        <taxon>Hibiscus</taxon>
    </lineage>
</organism>
<accession>A0ABR2FKI2</accession>
<feature type="region of interest" description="Disordered" evidence="1">
    <location>
        <begin position="657"/>
        <end position="715"/>
    </location>
</feature>
<evidence type="ECO:0000313" key="3">
    <source>
        <dbReference type="EMBL" id="KAK8581456.1"/>
    </source>
</evidence>
<dbReference type="Gene3D" id="6.10.250.1310">
    <property type="match status" value="1"/>
</dbReference>
<feature type="region of interest" description="Disordered" evidence="1">
    <location>
        <begin position="897"/>
        <end position="927"/>
    </location>
</feature>
<keyword evidence="4" id="KW-1185">Reference proteome</keyword>
<gene>
    <name evidence="3" type="ORF">V6N12_071679</name>
</gene>
<reference evidence="3 4" key="1">
    <citation type="journal article" date="2024" name="G3 (Bethesda)">
        <title>Genome assembly of Hibiscus sabdariffa L. provides insights into metabolisms of medicinal natural products.</title>
        <authorList>
            <person name="Kim T."/>
        </authorList>
    </citation>
    <scope>NUCLEOTIDE SEQUENCE [LARGE SCALE GENOMIC DNA]</scope>
    <source>
        <strain evidence="3">TK-2024</strain>
        <tissue evidence="3">Old leaves</tissue>
    </source>
</reference>
<feature type="region of interest" description="Disordered" evidence="1">
    <location>
        <begin position="792"/>
        <end position="813"/>
    </location>
</feature>
<feature type="compositionally biased region" description="Polar residues" evidence="1">
    <location>
        <begin position="1254"/>
        <end position="1266"/>
    </location>
</feature>
<dbReference type="EMBL" id="JBBPBM010000006">
    <property type="protein sequence ID" value="KAK8581456.1"/>
    <property type="molecule type" value="Genomic_DNA"/>
</dbReference>
<dbReference type="PANTHER" id="PTHR35116">
    <property type="entry name" value="HELICASE PROTEIN MOM1"/>
    <property type="match status" value="1"/>
</dbReference>
<evidence type="ECO:0000313" key="4">
    <source>
        <dbReference type="Proteomes" id="UP001472677"/>
    </source>
</evidence>
<evidence type="ECO:0000259" key="2">
    <source>
        <dbReference type="Pfam" id="PF10536"/>
    </source>
</evidence>
<feature type="compositionally biased region" description="Polar residues" evidence="1">
    <location>
        <begin position="699"/>
        <end position="711"/>
    </location>
</feature>
<dbReference type="PANTHER" id="PTHR35116:SF2">
    <property type="entry name" value="ATP-DEPENDENT HELICASE FAMILY PROTEIN-RELATED"/>
    <property type="match status" value="1"/>
</dbReference>
<proteinExistence type="predicted"/>
<protein>
    <recommendedName>
        <fullName evidence="2">Aminotransferase-like plant mobile domain-containing protein</fullName>
    </recommendedName>
</protein>
<feature type="region of interest" description="Disordered" evidence="1">
    <location>
        <begin position="402"/>
        <end position="436"/>
    </location>
</feature>
<feature type="compositionally biased region" description="Low complexity" evidence="1">
    <location>
        <begin position="1383"/>
        <end position="1395"/>
    </location>
</feature>
<feature type="region of interest" description="Disordered" evidence="1">
    <location>
        <begin position="540"/>
        <end position="565"/>
    </location>
</feature>
<comment type="caution">
    <text evidence="3">The sequence shown here is derived from an EMBL/GenBank/DDBJ whole genome shotgun (WGS) entry which is preliminary data.</text>
</comment>
<feature type="compositionally biased region" description="Polar residues" evidence="1">
    <location>
        <begin position="1273"/>
        <end position="1284"/>
    </location>
</feature>
<feature type="domain" description="Aminotransferase-like plant mobile" evidence="2">
    <location>
        <begin position="48"/>
        <end position="396"/>
    </location>
</feature>
<dbReference type="InterPro" id="IPR019557">
    <property type="entry name" value="AminoTfrase-like_pln_mobile"/>
</dbReference>
<dbReference type="Proteomes" id="UP001472677">
    <property type="component" value="Unassembled WGS sequence"/>
</dbReference>
<evidence type="ECO:0000256" key="1">
    <source>
        <dbReference type="SAM" id="MobiDB-lite"/>
    </source>
</evidence>